<evidence type="ECO:0000256" key="14">
    <source>
        <dbReference type="ARBA" id="ARBA00023316"/>
    </source>
</evidence>
<evidence type="ECO:0000256" key="7">
    <source>
        <dbReference type="ARBA" id="ARBA00022630"/>
    </source>
</evidence>
<feature type="active site" evidence="16">
    <location>
        <position position="297"/>
    </location>
</feature>
<comment type="function">
    <text evidence="2 16">Cell wall formation.</text>
</comment>
<dbReference type="PROSITE" id="PS51387">
    <property type="entry name" value="FAD_PCMH"/>
    <property type="match status" value="1"/>
</dbReference>
<dbReference type="SUPFAM" id="SSF56194">
    <property type="entry name" value="Uridine diphospho-N-Acetylenolpyruvylglucosamine reductase, MurB, C-terminal domain"/>
    <property type="match status" value="1"/>
</dbReference>
<dbReference type="PANTHER" id="PTHR21071:SF4">
    <property type="entry name" value="UDP-N-ACETYLENOLPYRUVOYLGLUCOSAMINE REDUCTASE"/>
    <property type="match status" value="1"/>
</dbReference>
<keyword evidence="6 16" id="KW-0132">Cell division</keyword>
<comment type="catalytic activity">
    <reaction evidence="15 16">
        <text>UDP-N-acetyl-alpha-D-muramate + NADP(+) = UDP-N-acetyl-3-O-(1-carboxyvinyl)-alpha-D-glucosamine + NADPH + H(+)</text>
        <dbReference type="Rhea" id="RHEA:12248"/>
        <dbReference type="ChEBI" id="CHEBI:15378"/>
        <dbReference type="ChEBI" id="CHEBI:57783"/>
        <dbReference type="ChEBI" id="CHEBI:58349"/>
        <dbReference type="ChEBI" id="CHEBI:68483"/>
        <dbReference type="ChEBI" id="CHEBI:70757"/>
        <dbReference type="EC" id="1.3.1.98"/>
    </reaction>
</comment>
<dbReference type="InterPro" id="IPR016167">
    <property type="entry name" value="FAD-bd_PCMH_sub1"/>
</dbReference>
<keyword evidence="13 16" id="KW-0131">Cell cycle</keyword>
<dbReference type="Gene3D" id="3.30.465.10">
    <property type="match status" value="1"/>
</dbReference>
<dbReference type="InterPro" id="IPR011601">
    <property type="entry name" value="MurB_C"/>
</dbReference>
<evidence type="ECO:0000313" key="19">
    <source>
        <dbReference type="Proteomes" id="UP001596494"/>
    </source>
</evidence>
<name>A0ABW2K747_9BACI</name>
<comment type="subcellular location">
    <subcellularLocation>
        <location evidence="3 16">Cytoplasm</location>
    </subcellularLocation>
</comment>
<dbReference type="NCBIfam" id="NF010480">
    <property type="entry name" value="PRK13905.1"/>
    <property type="match status" value="1"/>
</dbReference>
<evidence type="ECO:0000256" key="13">
    <source>
        <dbReference type="ARBA" id="ARBA00023306"/>
    </source>
</evidence>
<comment type="similarity">
    <text evidence="16">Belongs to the MurB family.</text>
</comment>
<evidence type="ECO:0000256" key="9">
    <source>
        <dbReference type="ARBA" id="ARBA00022857"/>
    </source>
</evidence>
<evidence type="ECO:0000256" key="1">
    <source>
        <dbReference type="ARBA" id="ARBA00001974"/>
    </source>
</evidence>
<dbReference type="PANTHER" id="PTHR21071">
    <property type="entry name" value="UDP-N-ACETYLENOLPYRUVOYLGLUCOSAMINE REDUCTASE"/>
    <property type="match status" value="1"/>
</dbReference>
<keyword evidence="14 16" id="KW-0961">Cell wall biogenesis/degradation</keyword>
<dbReference type="InterPro" id="IPR016166">
    <property type="entry name" value="FAD-bd_PCMH"/>
</dbReference>
<proteinExistence type="inferred from homology"/>
<comment type="cofactor">
    <cofactor evidence="1 16">
        <name>FAD</name>
        <dbReference type="ChEBI" id="CHEBI:57692"/>
    </cofactor>
</comment>
<keyword evidence="10 16" id="KW-0133">Cell shape</keyword>
<dbReference type="Gene3D" id="3.90.78.10">
    <property type="entry name" value="UDP-N-acetylenolpyruvoylglucosamine reductase, C-terminal domain"/>
    <property type="match status" value="1"/>
</dbReference>
<sequence length="307" mass="33963">MNNKQKIHDKLLELVKKDNVKVDELLKNHLYTKLGGRADFFITPTSFEEIQKVVKFSNEENIPFMLLGNGSNLIIKDGGIRGIIISLKQLNDISTDGTTVVAQSGARIIDASRHALNEKLSGLEFACGIPGTVGGALYMNAGAYGGEIKDVLDYAYVIDKHGELVKRLASDLELDYRTSNIEKNKDIVIEATFSLKPAKYEDIKEVMDDLTYKRESKQPLEYPSCGSVFKRPPGYFAGKLIQDSQLQGTTIGGAEVSTKHAGFIVNKNNATTSDYISLIEHVQKTVKEKFGVDLEREVRIIGEDLSS</sequence>
<evidence type="ECO:0000313" key="18">
    <source>
        <dbReference type="EMBL" id="MFC7321995.1"/>
    </source>
</evidence>
<dbReference type="SUPFAM" id="SSF56176">
    <property type="entry name" value="FAD-binding/transporter-associated domain-like"/>
    <property type="match status" value="1"/>
</dbReference>
<evidence type="ECO:0000256" key="12">
    <source>
        <dbReference type="ARBA" id="ARBA00023002"/>
    </source>
</evidence>
<dbReference type="HAMAP" id="MF_00037">
    <property type="entry name" value="MurB"/>
    <property type="match status" value="1"/>
</dbReference>
<dbReference type="EMBL" id="JBHTBY010000011">
    <property type="protein sequence ID" value="MFC7321995.1"/>
    <property type="molecule type" value="Genomic_DNA"/>
</dbReference>
<dbReference type="InterPro" id="IPR036635">
    <property type="entry name" value="MurB_C_sf"/>
</dbReference>
<evidence type="ECO:0000256" key="15">
    <source>
        <dbReference type="ARBA" id="ARBA00048914"/>
    </source>
</evidence>
<feature type="active site" evidence="16">
    <location>
        <position position="177"/>
    </location>
</feature>
<keyword evidence="12 16" id="KW-0560">Oxidoreductase</keyword>
<dbReference type="NCBIfam" id="TIGR00179">
    <property type="entry name" value="murB"/>
    <property type="match status" value="1"/>
</dbReference>
<evidence type="ECO:0000259" key="17">
    <source>
        <dbReference type="PROSITE" id="PS51387"/>
    </source>
</evidence>
<comment type="pathway">
    <text evidence="4 16">Cell wall biogenesis; peptidoglycan biosynthesis.</text>
</comment>
<keyword evidence="7 16" id="KW-0285">Flavoprotein</keyword>
<evidence type="ECO:0000256" key="8">
    <source>
        <dbReference type="ARBA" id="ARBA00022827"/>
    </source>
</evidence>
<evidence type="ECO:0000256" key="11">
    <source>
        <dbReference type="ARBA" id="ARBA00022984"/>
    </source>
</evidence>
<dbReference type="InterPro" id="IPR036318">
    <property type="entry name" value="FAD-bd_PCMH-like_sf"/>
</dbReference>
<reference evidence="19" key="1">
    <citation type="journal article" date="2019" name="Int. J. Syst. Evol. Microbiol.">
        <title>The Global Catalogue of Microorganisms (GCM) 10K type strain sequencing project: providing services to taxonomists for standard genome sequencing and annotation.</title>
        <authorList>
            <consortium name="The Broad Institute Genomics Platform"/>
            <consortium name="The Broad Institute Genome Sequencing Center for Infectious Disease"/>
            <person name="Wu L."/>
            <person name="Ma J."/>
        </authorList>
    </citation>
    <scope>NUCLEOTIDE SEQUENCE [LARGE SCALE GENOMIC DNA]</scope>
    <source>
        <strain evidence="19">CCUG 73951</strain>
    </source>
</reference>
<evidence type="ECO:0000256" key="4">
    <source>
        <dbReference type="ARBA" id="ARBA00004752"/>
    </source>
</evidence>
<dbReference type="Gene3D" id="3.30.43.10">
    <property type="entry name" value="Uridine Diphospho-n-acetylenolpyruvylglucosamine Reductase, domain 2"/>
    <property type="match status" value="1"/>
</dbReference>
<accession>A0ABW2K747</accession>
<dbReference type="EC" id="1.3.1.98" evidence="16"/>
<keyword evidence="11 16" id="KW-0573">Peptidoglycan synthesis</keyword>
<evidence type="ECO:0000256" key="5">
    <source>
        <dbReference type="ARBA" id="ARBA00022490"/>
    </source>
</evidence>
<keyword evidence="19" id="KW-1185">Reference proteome</keyword>
<feature type="active site" description="Proton donor" evidence="16">
    <location>
        <position position="227"/>
    </location>
</feature>
<keyword evidence="9 16" id="KW-0521">NADP</keyword>
<evidence type="ECO:0000256" key="2">
    <source>
        <dbReference type="ARBA" id="ARBA00003921"/>
    </source>
</evidence>
<comment type="caution">
    <text evidence="18">The sequence shown here is derived from an EMBL/GenBank/DDBJ whole genome shotgun (WGS) entry which is preliminary data.</text>
</comment>
<keyword evidence="5 16" id="KW-0963">Cytoplasm</keyword>
<dbReference type="Proteomes" id="UP001596494">
    <property type="component" value="Unassembled WGS sequence"/>
</dbReference>
<organism evidence="18 19">
    <name type="scientific">Halobacillus campisalis</name>
    <dbReference type="NCBI Taxonomy" id="435909"/>
    <lineage>
        <taxon>Bacteria</taxon>
        <taxon>Bacillati</taxon>
        <taxon>Bacillota</taxon>
        <taxon>Bacilli</taxon>
        <taxon>Bacillales</taxon>
        <taxon>Bacillaceae</taxon>
        <taxon>Halobacillus</taxon>
    </lineage>
</organism>
<evidence type="ECO:0000256" key="6">
    <source>
        <dbReference type="ARBA" id="ARBA00022618"/>
    </source>
</evidence>
<protein>
    <recommendedName>
        <fullName evidence="16">UDP-N-acetylenolpyruvoylglucosamine reductase</fullName>
        <ecNumber evidence="16">1.3.1.98</ecNumber>
    </recommendedName>
    <alternativeName>
        <fullName evidence="16">UDP-N-acetylmuramate dehydrogenase</fullName>
    </alternativeName>
</protein>
<dbReference type="GO" id="GO:0008762">
    <property type="term" value="F:UDP-N-acetylmuramate dehydrogenase activity"/>
    <property type="evidence" value="ECO:0007669"/>
    <property type="project" value="UniProtKB-EC"/>
</dbReference>
<evidence type="ECO:0000256" key="16">
    <source>
        <dbReference type="HAMAP-Rule" id="MF_00037"/>
    </source>
</evidence>
<keyword evidence="8 16" id="KW-0274">FAD</keyword>
<dbReference type="InterPro" id="IPR006094">
    <property type="entry name" value="Oxid_FAD_bind_N"/>
</dbReference>
<dbReference type="InterPro" id="IPR003170">
    <property type="entry name" value="MurB"/>
</dbReference>
<evidence type="ECO:0000256" key="3">
    <source>
        <dbReference type="ARBA" id="ARBA00004496"/>
    </source>
</evidence>
<dbReference type="InterPro" id="IPR016169">
    <property type="entry name" value="FAD-bd_PCMH_sub2"/>
</dbReference>
<gene>
    <name evidence="16 18" type="primary">murB</name>
    <name evidence="18" type="ORF">ACFQMN_14000</name>
</gene>
<dbReference type="Pfam" id="PF02873">
    <property type="entry name" value="MurB_C"/>
    <property type="match status" value="1"/>
</dbReference>
<dbReference type="RefSeq" id="WP_289215916.1">
    <property type="nucleotide sequence ID" value="NZ_JAPVRC010000004.1"/>
</dbReference>
<feature type="domain" description="FAD-binding PCMH-type" evidence="17">
    <location>
        <begin position="34"/>
        <end position="198"/>
    </location>
</feature>
<evidence type="ECO:0000256" key="10">
    <source>
        <dbReference type="ARBA" id="ARBA00022960"/>
    </source>
</evidence>
<dbReference type="Pfam" id="PF01565">
    <property type="entry name" value="FAD_binding_4"/>
    <property type="match status" value="1"/>
</dbReference>